<dbReference type="InterPro" id="IPR000953">
    <property type="entry name" value="Chromo/chromo_shadow_dom"/>
</dbReference>
<dbReference type="Gene3D" id="2.40.50.40">
    <property type="match status" value="1"/>
</dbReference>
<organism evidence="3 4">
    <name type="scientific">Paramuricea clavata</name>
    <name type="common">Red gorgonian</name>
    <name type="synonym">Violescent sea-whip</name>
    <dbReference type="NCBI Taxonomy" id="317549"/>
    <lineage>
        <taxon>Eukaryota</taxon>
        <taxon>Metazoa</taxon>
        <taxon>Cnidaria</taxon>
        <taxon>Anthozoa</taxon>
        <taxon>Octocorallia</taxon>
        <taxon>Malacalcyonacea</taxon>
        <taxon>Plexauridae</taxon>
        <taxon>Paramuricea</taxon>
    </lineage>
</organism>
<dbReference type="PANTHER" id="PTHR22812">
    <property type="entry name" value="CHROMOBOX PROTEIN"/>
    <property type="match status" value="1"/>
</dbReference>
<dbReference type="InterPro" id="IPR016197">
    <property type="entry name" value="Chromo-like_dom_sf"/>
</dbReference>
<evidence type="ECO:0000313" key="3">
    <source>
        <dbReference type="EMBL" id="CAB4044270.1"/>
    </source>
</evidence>
<dbReference type="InterPro" id="IPR023780">
    <property type="entry name" value="Chromo_domain"/>
</dbReference>
<dbReference type="InterPro" id="IPR023779">
    <property type="entry name" value="Chromodomain_CS"/>
</dbReference>
<keyword evidence="4" id="KW-1185">Reference proteome</keyword>
<dbReference type="EMBL" id="CACRXK020034410">
    <property type="protein sequence ID" value="CAB4044270.1"/>
    <property type="molecule type" value="Genomic_DNA"/>
</dbReference>
<feature type="non-terminal residue" evidence="3">
    <location>
        <position position="138"/>
    </location>
</feature>
<evidence type="ECO:0000256" key="2">
    <source>
        <dbReference type="ARBA" id="ARBA00023242"/>
    </source>
</evidence>
<proteinExistence type="predicted"/>
<dbReference type="SUPFAM" id="SSF54160">
    <property type="entry name" value="Chromo domain-like"/>
    <property type="match status" value="1"/>
</dbReference>
<accession>A0A6S7KPV4</accession>
<dbReference type="OrthoDB" id="340605at2759"/>
<comment type="subcellular location">
    <subcellularLocation>
        <location evidence="1">Nucleus</location>
    </subcellularLocation>
</comment>
<dbReference type="PROSITE" id="PS50013">
    <property type="entry name" value="CHROMO_2"/>
    <property type="match status" value="1"/>
</dbReference>
<name>A0A6S7KPV4_PARCT</name>
<comment type="caution">
    <text evidence="3">The sequence shown here is derived from an EMBL/GenBank/DDBJ whole genome shotgun (WGS) entry which is preliminary data.</text>
</comment>
<dbReference type="CDD" id="cd00024">
    <property type="entry name" value="CD_CSD"/>
    <property type="match status" value="1"/>
</dbReference>
<dbReference type="Pfam" id="PF00385">
    <property type="entry name" value="Chromo"/>
    <property type="match status" value="1"/>
</dbReference>
<dbReference type="PROSITE" id="PS00598">
    <property type="entry name" value="CHROMO_1"/>
    <property type="match status" value="1"/>
</dbReference>
<dbReference type="PRINTS" id="PR00504">
    <property type="entry name" value="CHROMODOMAIN"/>
</dbReference>
<protein>
    <submittedName>
        <fullName evidence="3">Uncharacterized protein</fullName>
    </submittedName>
</protein>
<dbReference type="InterPro" id="IPR051219">
    <property type="entry name" value="Heterochromatin_chromo-domain"/>
</dbReference>
<reference evidence="3" key="1">
    <citation type="submission" date="2020-04" db="EMBL/GenBank/DDBJ databases">
        <authorList>
            <person name="Alioto T."/>
            <person name="Alioto T."/>
            <person name="Gomez Garrido J."/>
        </authorList>
    </citation>
    <scope>NUCLEOTIDE SEQUENCE</scope>
    <source>
        <strain evidence="3">A484AB</strain>
    </source>
</reference>
<gene>
    <name evidence="3" type="ORF">PACLA_8A080101</name>
</gene>
<evidence type="ECO:0000256" key="1">
    <source>
        <dbReference type="ARBA" id="ARBA00004123"/>
    </source>
</evidence>
<dbReference type="InterPro" id="IPR017984">
    <property type="entry name" value="Chromo_dom_subgr"/>
</dbReference>
<keyword evidence="2" id="KW-0539">Nucleus</keyword>
<dbReference type="SMART" id="SM00298">
    <property type="entry name" value="CHROMO"/>
    <property type="match status" value="1"/>
</dbReference>
<dbReference type="Proteomes" id="UP001152795">
    <property type="component" value="Unassembled WGS sequence"/>
</dbReference>
<dbReference type="AlphaFoldDB" id="A0A6S7KPV4"/>
<dbReference type="GO" id="GO:0005634">
    <property type="term" value="C:nucleus"/>
    <property type="evidence" value="ECO:0007669"/>
    <property type="project" value="UniProtKB-SubCell"/>
</dbReference>
<evidence type="ECO:0000313" key="4">
    <source>
        <dbReference type="Proteomes" id="UP001152795"/>
    </source>
</evidence>
<sequence>MKATYWESESIAEKRARREKEAITDDEDMARNLGQSAFPFAGAKNFPRMINIKRKAVKSSRELFEVERVISRRNRRGKVDYYVKWKNYSSLENTWEPEENLNAAAIRAFENPATAEDMIQDARDSLACARHPGTTEIK</sequence>